<feature type="compositionally biased region" description="Basic and acidic residues" evidence="5">
    <location>
        <begin position="287"/>
        <end position="303"/>
    </location>
</feature>
<feature type="compositionally biased region" description="Basic and acidic residues" evidence="5">
    <location>
        <begin position="353"/>
        <end position="363"/>
    </location>
</feature>
<dbReference type="GO" id="GO:0043625">
    <property type="term" value="C:delta DNA polymerase complex"/>
    <property type="evidence" value="ECO:0007669"/>
    <property type="project" value="InterPro"/>
</dbReference>
<keyword evidence="7" id="KW-1185">Reference proteome</keyword>
<sequence>MSGATAEQEKKAQDRLAKWIDLEHKIVTYREVSREVGVNINTAKNMLVRYLKANPTTFPTYILTGTYLPTRSRSSTPVPTSDEKIETPSTPTPTSTPMDVDETTPKAVKGERDGPTIDPDEIKPEITKLKSRKDDPYPVHCEDVERKGMLLVGGKETLESKLELFVPSTIKVQIYSLSPSQISDPAQYLPPTLRLRQRENYNDPEVIGSVTGRFEMTTIEKPGESSKSAAKSVASKTKPTTSASVATKASAPKAIFGSKTKSREDSEKPEEPVKEKPAKTVRKKKVRSESPSETETEKPEMVKGKGKTTTMPVNKSAEPLQKVNDEQAEQMIMDSFWDDEAAGIPSSDAMVAEEDHVAGEDTSAKVSGKGMQGSRPTIPQKRSSTAVSQTDRETTPTPSGSKGGSSGRIRKKRRVVRSETKMNDKGYIVTEDVSGEESYSSDGGTPQPPKKAKKAAPKLTKSTSTTSLKSEPPAKPKTTGSSSAAASKPAAAAKPKKKGQQTLAGFFKKA</sequence>
<feature type="region of interest" description="Disordered" evidence="5">
    <location>
        <begin position="69"/>
        <end position="121"/>
    </location>
</feature>
<dbReference type="InterPro" id="IPR041913">
    <property type="entry name" value="POLD3_sf"/>
</dbReference>
<dbReference type="EMBL" id="JABELV010000031">
    <property type="protein sequence ID" value="KAG7562476.1"/>
    <property type="molecule type" value="Genomic_DNA"/>
</dbReference>
<dbReference type="Gene3D" id="3.90.1030.20">
    <property type="entry name" value="DNA polymerase delta, p66 (Cdc27) subunit, wHTH domain"/>
    <property type="match status" value="1"/>
</dbReference>
<dbReference type="GO" id="GO:0003887">
    <property type="term" value="F:DNA-directed DNA polymerase activity"/>
    <property type="evidence" value="ECO:0007669"/>
    <property type="project" value="TreeGrafter"/>
</dbReference>
<proteinExistence type="predicted"/>
<reference evidence="6" key="1">
    <citation type="submission" date="2020-04" db="EMBL/GenBank/DDBJ databases">
        <title>Analysis of mating type loci in Filobasidium floriforme.</title>
        <authorList>
            <person name="Nowrousian M."/>
        </authorList>
    </citation>
    <scope>NUCLEOTIDE SEQUENCE</scope>
    <source>
        <strain evidence="6">CBS 6242</strain>
    </source>
</reference>
<accession>A0A8K0JNM3</accession>
<dbReference type="Proteomes" id="UP000812966">
    <property type="component" value="Unassembled WGS sequence"/>
</dbReference>
<comment type="caution">
    <text evidence="6">The sequence shown here is derived from an EMBL/GenBank/DDBJ whole genome shotgun (WGS) entry which is preliminary data.</text>
</comment>
<feature type="region of interest" description="Disordered" evidence="5">
    <location>
        <begin position="344"/>
        <end position="510"/>
    </location>
</feature>
<dbReference type="GO" id="GO:1904161">
    <property type="term" value="P:DNA synthesis involved in UV-damage excision repair"/>
    <property type="evidence" value="ECO:0007669"/>
    <property type="project" value="TreeGrafter"/>
</dbReference>
<feature type="compositionally biased region" description="Basic and acidic residues" evidence="5">
    <location>
        <begin position="261"/>
        <end position="278"/>
    </location>
</feature>
<dbReference type="PANTHER" id="PTHR17598:SF13">
    <property type="entry name" value="DNA POLYMERASE DELTA SUBUNIT 3"/>
    <property type="match status" value="1"/>
</dbReference>
<feature type="compositionally biased region" description="Polar residues" evidence="5">
    <location>
        <begin position="374"/>
        <end position="389"/>
    </location>
</feature>
<evidence type="ECO:0000313" key="7">
    <source>
        <dbReference type="Proteomes" id="UP000812966"/>
    </source>
</evidence>
<protein>
    <recommendedName>
        <fullName evidence="2">DNA polymerase delta subunit 3</fullName>
    </recommendedName>
</protein>
<feature type="compositionally biased region" description="Low complexity" evidence="5">
    <location>
        <begin position="457"/>
        <end position="493"/>
    </location>
</feature>
<gene>
    <name evidence="6" type="ORF">FFLO_02055</name>
</gene>
<feature type="compositionally biased region" description="Low complexity" evidence="5">
    <location>
        <begin position="225"/>
        <end position="254"/>
    </location>
</feature>
<comment type="subcellular location">
    <subcellularLocation>
        <location evidence="1">Nucleus</location>
    </subcellularLocation>
</comment>
<organism evidence="6 7">
    <name type="scientific">Filobasidium floriforme</name>
    <dbReference type="NCBI Taxonomy" id="5210"/>
    <lineage>
        <taxon>Eukaryota</taxon>
        <taxon>Fungi</taxon>
        <taxon>Dikarya</taxon>
        <taxon>Basidiomycota</taxon>
        <taxon>Agaricomycotina</taxon>
        <taxon>Tremellomycetes</taxon>
        <taxon>Filobasidiales</taxon>
        <taxon>Filobasidiaceae</taxon>
        <taxon>Filobasidium</taxon>
    </lineage>
</organism>
<dbReference type="GO" id="GO:0006271">
    <property type="term" value="P:DNA strand elongation involved in DNA replication"/>
    <property type="evidence" value="ECO:0007669"/>
    <property type="project" value="TreeGrafter"/>
</dbReference>
<keyword evidence="3" id="KW-0235">DNA replication</keyword>
<feature type="compositionally biased region" description="Basic and acidic residues" evidence="5">
    <location>
        <begin position="108"/>
        <end position="121"/>
    </location>
</feature>
<dbReference type="PANTHER" id="PTHR17598">
    <property type="entry name" value="DNA POLYMERASE DELTA SUBUNIT 3"/>
    <property type="match status" value="1"/>
</dbReference>
<evidence type="ECO:0000256" key="3">
    <source>
        <dbReference type="ARBA" id="ARBA00022705"/>
    </source>
</evidence>
<keyword evidence="4" id="KW-0539">Nucleus</keyword>
<evidence type="ECO:0000256" key="1">
    <source>
        <dbReference type="ARBA" id="ARBA00004123"/>
    </source>
</evidence>
<dbReference type="InterPro" id="IPR019038">
    <property type="entry name" value="POLD3"/>
</dbReference>
<evidence type="ECO:0000256" key="4">
    <source>
        <dbReference type="ARBA" id="ARBA00023242"/>
    </source>
</evidence>
<feature type="compositionally biased region" description="Low complexity" evidence="5">
    <location>
        <begin position="87"/>
        <end position="97"/>
    </location>
</feature>
<dbReference type="AlphaFoldDB" id="A0A8K0JNM3"/>
<evidence type="ECO:0000256" key="2">
    <source>
        <dbReference type="ARBA" id="ARBA00017589"/>
    </source>
</evidence>
<feature type="region of interest" description="Disordered" evidence="5">
    <location>
        <begin position="219"/>
        <end position="320"/>
    </location>
</feature>
<evidence type="ECO:0000313" key="6">
    <source>
        <dbReference type="EMBL" id="KAG7562476.1"/>
    </source>
</evidence>
<dbReference type="OrthoDB" id="514823at2759"/>
<dbReference type="GO" id="GO:0006297">
    <property type="term" value="P:nucleotide-excision repair, DNA gap filling"/>
    <property type="evidence" value="ECO:0007669"/>
    <property type="project" value="TreeGrafter"/>
</dbReference>
<name>A0A8K0JNM3_9TREE</name>
<dbReference type="Pfam" id="PF09507">
    <property type="entry name" value="CDC27"/>
    <property type="match status" value="1"/>
</dbReference>
<evidence type="ECO:0000256" key="5">
    <source>
        <dbReference type="SAM" id="MobiDB-lite"/>
    </source>
</evidence>
<feature type="compositionally biased region" description="Low complexity" evidence="5">
    <location>
        <begin position="69"/>
        <end position="80"/>
    </location>
</feature>